<sequence length="183" mass="20984">MNTRLLRQLPFTRSYWVVPGKLLAGFYPGDRDPYVANSKLTSLFDFGVSHIINLMQEDECDHTRQRTFVDYSPAWYALGRTRSQPVTWENQPIRDLGIPTVTQMIETLDSIDAVLAEGRTAYVHCWGGKGRTGTVIGCWLARHGEPDPLQKLHQLTAHARAYFPVIPETARQQTFVTDWKRHQ</sequence>
<keyword evidence="1" id="KW-0378">Hydrolase</keyword>
<dbReference type="Gene3D" id="3.90.190.10">
    <property type="entry name" value="Protein tyrosine phosphatase superfamily"/>
    <property type="match status" value="1"/>
</dbReference>
<keyword evidence="4" id="KW-1185">Reference proteome</keyword>
<dbReference type="InterPro" id="IPR000387">
    <property type="entry name" value="Tyr_Pase_dom"/>
</dbReference>
<gene>
    <name evidence="3" type="ORF">HNQ64_000791</name>
</gene>
<dbReference type="RefSeq" id="WP_184205518.1">
    <property type="nucleotide sequence ID" value="NZ_JACHIF010000001.1"/>
</dbReference>
<dbReference type="PROSITE" id="PS50056">
    <property type="entry name" value="TYR_PHOSPHATASE_2"/>
    <property type="match status" value="1"/>
</dbReference>
<dbReference type="InterPro" id="IPR057023">
    <property type="entry name" value="PTP-SAK"/>
</dbReference>
<feature type="domain" description="Tyrosine specific protein phosphatases" evidence="2">
    <location>
        <begin position="102"/>
        <end position="174"/>
    </location>
</feature>
<proteinExistence type="predicted"/>
<evidence type="ECO:0000313" key="4">
    <source>
        <dbReference type="Proteomes" id="UP000534294"/>
    </source>
</evidence>
<evidence type="ECO:0000256" key="1">
    <source>
        <dbReference type="ARBA" id="ARBA00022801"/>
    </source>
</evidence>
<dbReference type="InterPro" id="IPR016130">
    <property type="entry name" value="Tyr_Pase_AS"/>
</dbReference>
<name>A0A7W8DNQ9_9BACT</name>
<dbReference type="PROSITE" id="PS00383">
    <property type="entry name" value="TYR_PHOSPHATASE_1"/>
    <property type="match status" value="1"/>
</dbReference>
<evidence type="ECO:0000313" key="3">
    <source>
        <dbReference type="EMBL" id="MBB5036557.1"/>
    </source>
</evidence>
<evidence type="ECO:0000259" key="2">
    <source>
        <dbReference type="PROSITE" id="PS50056"/>
    </source>
</evidence>
<dbReference type="InterPro" id="IPR029021">
    <property type="entry name" value="Prot-tyrosine_phosphatase-like"/>
</dbReference>
<dbReference type="Proteomes" id="UP000534294">
    <property type="component" value="Unassembled WGS sequence"/>
</dbReference>
<dbReference type="GO" id="GO:0016791">
    <property type="term" value="F:phosphatase activity"/>
    <property type="evidence" value="ECO:0007669"/>
    <property type="project" value="UniProtKB-ARBA"/>
</dbReference>
<dbReference type="EMBL" id="JACHIF010000001">
    <property type="protein sequence ID" value="MBB5036557.1"/>
    <property type="molecule type" value="Genomic_DNA"/>
</dbReference>
<reference evidence="3 4" key="1">
    <citation type="submission" date="2020-08" db="EMBL/GenBank/DDBJ databases">
        <title>Genomic Encyclopedia of Type Strains, Phase IV (KMG-IV): sequencing the most valuable type-strain genomes for metagenomic binning, comparative biology and taxonomic classification.</title>
        <authorList>
            <person name="Goeker M."/>
        </authorList>
    </citation>
    <scope>NUCLEOTIDE SEQUENCE [LARGE SCALE GENOMIC DNA]</scope>
    <source>
        <strain evidence="3 4">DSM 12251</strain>
    </source>
</reference>
<comment type="caution">
    <text evidence="3">The sequence shown here is derived from an EMBL/GenBank/DDBJ whole genome shotgun (WGS) entry which is preliminary data.</text>
</comment>
<dbReference type="AlphaFoldDB" id="A0A7W8DNQ9"/>
<accession>A0A7W8DNQ9</accession>
<dbReference type="Pfam" id="PF22784">
    <property type="entry name" value="PTP-SAK"/>
    <property type="match status" value="1"/>
</dbReference>
<protein>
    <recommendedName>
        <fullName evidence="2">Tyrosine specific protein phosphatases domain-containing protein</fullName>
    </recommendedName>
</protein>
<dbReference type="SUPFAM" id="SSF52799">
    <property type="entry name" value="(Phosphotyrosine protein) phosphatases II"/>
    <property type="match status" value="1"/>
</dbReference>
<organism evidence="3 4">
    <name type="scientific">Prosthecobacter dejongeii</name>
    <dbReference type="NCBI Taxonomy" id="48465"/>
    <lineage>
        <taxon>Bacteria</taxon>
        <taxon>Pseudomonadati</taxon>
        <taxon>Verrucomicrobiota</taxon>
        <taxon>Verrucomicrobiia</taxon>
        <taxon>Verrucomicrobiales</taxon>
        <taxon>Verrucomicrobiaceae</taxon>
        <taxon>Prosthecobacter</taxon>
    </lineage>
</organism>